<keyword evidence="2" id="KW-0813">Transport</keyword>
<dbReference type="Pfam" id="PF02378">
    <property type="entry name" value="PTS_EIIC"/>
    <property type="match status" value="1"/>
</dbReference>
<evidence type="ECO:0000256" key="1">
    <source>
        <dbReference type="ARBA" id="ARBA00004651"/>
    </source>
</evidence>
<evidence type="ECO:0000256" key="8">
    <source>
        <dbReference type="SAM" id="Phobius"/>
    </source>
</evidence>
<keyword evidence="4" id="KW-0762">Sugar transport</keyword>
<feature type="transmembrane region" description="Helical" evidence="8">
    <location>
        <begin position="316"/>
        <end position="339"/>
    </location>
</feature>
<reference evidence="11 12" key="1">
    <citation type="submission" date="2024-09" db="EMBL/GenBank/DDBJ databases">
        <authorList>
            <person name="Sun Q."/>
            <person name="Mori K."/>
        </authorList>
    </citation>
    <scope>NUCLEOTIDE SEQUENCE [LARGE SCALE GENOMIC DNA]</scope>
    <source>
        <strain evidence="11 12">ATCC 51285</strain>
    </source>
</reference>
<name>A0ABV5ZEV1_9GAMM</name>
<dbReference type="EMBL" id="JBHLZN010000006">
    <property type="protein sequence ID" value="MFB9887771.1"/>
    <property type="molecule type" value="Genomic_DNA"/>
</dbReference>
<evidence type="ECO:0000256" key="2">
    <source>
        <dbReference type="ARBA" id="ARBA00022448"/>
    </source>
</evidence>
<evidence type="ECO:0000313" key="12">
    <source>
        <dbReference type="Proteomes" id="UP001589628"/>
    </source>
</evidence>
<dbReference type="SUPFAM" id="SSF141868">
    <property type="entry name" value="EAL domain-like"/>
    <property type="match status" value="1"/>
</dbReference>
<evidence type="ECO:0000313" key="11">
    <source>
        <dbReference type="EMBL" id="MFB9887771.1"/>
    </source>
</evidence>
<dbReference type="Gene3D" id="3.20.20.450">
    <property type="entry name" value="EAL domain"/>
    <property type="match status" value="1"/>
</dbReference>
<dbReference type="InterPro" id="IPR003352">
    <property type="entry name" value="PTS_EIIC"/>
</dbReference>
<feature type="transmembrane region" description="Helical" evidence="8">
    <location>
        <begin position="351"/>
        <end position="373"/>
    </location>
</feature>
<dbReference type="PANTHER" id="PTHR33989:SF4">
    <property type="entry name" value="PTS SYSTEM N,N'-DIACETYLCHITOBIOSE-SPECIFIC EIIC COMPONENT"/>
    <property type="match status" value="1"/>
</dbReference>
<dbReference type="Proteomes" id="UP001589628">
    <property type="component" value="Unassembled WGS sequence"/>
</dbReference>
<proteinExistence type="predicted"/>
<evidence type="ECO:0000256" key="4">
    <source>
        <dbReference type="ARBA" id="ARBA00022597"/>
    </source>
</evidence>
<evidence type="ECO:0000256" key="7">
    <source>
        <dbReference type="ARBA" id="ARBA00023136"/>
    </source>
</evidence>
<sequence>MTTLRLLLRTLREGMVWILPAVVVDGLVFLLIGLLKYFAWLPELVEVLIALRLGFAGVLPLLLSGGIGYMLALHLRLPRAPVTLLCLCYSAISNTQLAHPSTDLLVGILTPLYAVPLLSQAYKRGWGRLLRHDLGGLVIKDSVNLIVPALWTLLAVTLVGLLLGLLFHHGEVWQFLRLEMNQPWLAGALYSLLNSLSWFVGIHGYYALLPLAQQLAEASSLNAEAAQAGLAIPSLVSSLVLEQFVFIGGSGATLGLAFALLWQGKQAAIRTLACLGLLLGAFNINEVLLFGLPLIFNPRFLLPFILAPQLCWGFSYWLLANGWVALPVLELPFSAPVFFNVFLTTDGQWQALLLQLLNLLLSTLLYLPFVMSWQRDHADKTIAIPALETSYARRWEEAGLLASDAVADANRQQQQQLELDKQMDHIGELEFYLEYQPQIGMRDGRIIGCEALIRARNAQGKQEGPGQFLPWLAQAGMMKDVDRWTIREVLRQQALWQQQGQQITVSINITPETLEDERLIQRLLPRLAPFAEQLVFEITEGTLARNQPALKRSLDALRALGVRLHIDDFGTGYSSLSYLGVFSIDAIKIDRSFVQALAHSKGQQLFRSLLEFAEQLEVEVVVEGVETAEQLHFVPQGEHISAQGWYYSRSLPANEFMHLLTQFNSSRPPGEDVN</sequence>
<protein>
    <submittedName>
        <fullName evidence="11">EAL domain-containing protein</fullName>
    </submittedName>
</protein>
<feature type="transmembrane region" description="Helical" evidence="8">
    <location>
        <begin position="274"/>
        <end position="296"/>
    </location>
</feature>
<feature type="transmembrane region" description="Helical" evidence="8">
    <location>
        <begin position="15"/>
        <end position="35"/>
    </location>
</feature>
<dbReference type="PROSITE" id="PS51105">
    <property type="entry name" value="PTS_EIIC_TYPE_3"/>
    <property type="match status" value="1"/>
</dbReference>
<evidence type="ECO:0000256" key="5">
    <source>
        <dbReference type="ARBA" id="ARBA00022692"/>
    </source>
</evidence>
<feature type="domain" description="EAL" evidence="9">
    <location>
        <begin position="412"/>
        <end position="664"/>
    </location>
</feature>
<dbReference type="InterPro" id="IPR004501">
    <property type="entry name" value="PTS_EIIC_3"/>
</dbReference>
<keyword evidence="5 8" id="KW-0812">Transmembrane</keyword>
<feature type="transmembrane region" description="Helical" evidence="8">
    <location>
        <begin position="244"/>
        <end position="262"/>
    </location>
</feature>
<dbReference type="InterPro" id="IPR051088">
    <property type="entry name" value="PTS_Sugar-EIIC/EIIB"/>
</dbReference>
<feature type="domain" description="PTS EIIC type-3" evidence="10">
    <location>
        <begin position="1"/>
        <end position="369"/>
    </location>
</feature>
<evidence type="ECO:0000259" key="10">
    <source>
        <dbReference type="PROSITE" id="PS51105"/>
    </source>
</evidence>
<comment type="subcellular location">
    <subcellularLocation>
        <location evidence="1">Cell membrane</location>
        <topology evidence="1">Multi-pass membrane protein</topology>
    </subcellularLocation>
</comment>
<dbReference type="SMART" id="SM00052">
    <property type="entry name" value="EAL"/>
    <property type="match status" value="1"/>
</dbReference>
<dbReference type="InterPro" id="IPR001633">
    <property type="entry name" value="EAL_dom"/>
</dbReference>
<evidence type="ECO:0000256" key="6">
    <source>
        <dbReference type="ARBA" id="ARBA00022989"/>
    </source>
</evidence>
<keyword evidence="6 8" id="KW-1133">Transmembrane helix</keyword>
<dbReference type="RefSeq" id="WP_081414383.1">
    <property type="nucleotide sequence ID" value="NZ_JBHLZN010000006.1"/>
</dbReference>
<feature type="transmembrane region" description="Helical" evidence="8">
    <location>
        <begin position="143"/>
        <end position="167"/>
    </location>
</feature>
<feature type="transmembrane region" description="Helical" evidence="8">
    <location>
        <begin position="187"/>
        <end position="209"/>
    </location>
</feature>
<keyword evidence="12" id="KW-1185">Reference proteome</keyword>
<comment type="caution">
    <text evidence="11">The sequence shown here is derived from an EMBL/GenBank/DDBJ whole genome shotgun (WGS) entry which is preliminary data.</text>
</comment>
<dbReference type="PANTHER" id="PTHR33989">
    <property type="match status" value="1"/>
</dbReference>
<dbReference type="Pfam" id="PF00563">
    <property type="entry name" value="EAL"/>
    <property type="match status" value="1"/>
</dbReference>
<dbReference type="InterPro" id="IPR035919">
    <property type="entry name" value="EAL_sf"/>
</dbReference>
<keyword evidence="7 8" id="KW-0472">Membrane</keyword>
<organism evidence="11 12">
    <name type="scientific">Balneatrix alpica</name>
    <dbReference type="NCBI Taxonomy" id="75684"/>
    <lineage>
        <taxon>Bacteria</taxon>
        <taxon>Pseudomonadati</taxon>
        <taxon>Pseudomonadota</taxon>
        <taxon>Gammaproteobacteria</taxon>
        <taxon>Oceanospirillales</taxon>
        <taxon>Balneatrichaceae</taxon>
        <taxon>Balneatrix</taxon>
    </lineage>
</organism>
<accession>A0ABV5ZEV1</accession>
<feature type="transmembrane region" description="Helical" evidence="8">
    <location>
        <begin position="47"/>
        <end position="73"/>
    </location>
</feature>
<dbReference type="CDD" id="cd01948">
    <property type="entry name" value="EAL"/>
    <property type="match status" value="1"/>
</dbReference>
<dbReference type="PROSITE" id="PS50883">
    <property type="entry name" value="EAL"/>
    <property type="match status" value="1"/>
</dbReference>
<gene>
    <name evidence="11" type="ORF">ACFFLH_15245</name>
</gene>
<evidence type="ECO:0000256" key="3">
    <source>
        <dbReference type="ARBA" id="ARBA00022475"/>
    </source>
</evidence>
<evidence type="ECO:0000259" key="9">
    <source>
        <dbReference type="PROSITE" id="PS50883"/>
    </source>
</evidence>
<keyword evidence="3" id="KW-1003">Cell membrane</keyword>